<evidence type="ECO:0000313" key="2">
    <source>
        <dbReference type="Proteomes" id="UP000030711"/>
    </source>
</evidence>
<feature type="non-terminal residue" evidence="1">
    <location>
        <position position="453"/>
    </location>
</feature>
<dbReference type="Proteomes" id="UP000030711">
    <property type="component" value="Chromosome 5"/>
</dbReference>
<protein>
    <submittedName>
        <fullName evidence="1">Uncharacterized protein</fullName>
    </submittedName>
</protein>
<dbReference type="EMBL" id="CM064439">
    <property type="protein sequence ID" value="KAK3429842.1"/>
    <property type="molecule type" value="Genomic_DNA"/>
</dbReference>
<comment type="caution">
    <text evidence="1">The sequence shown here is derived from an EMBL/GenBank/DDBJ whole genome shotgun (WGS) entry which is preliminary data.</text>
</comment>
<organism evidence="1 2">
    <name type="scientific">Eucalyptus grandis</name>
    <name type="common">Flooded gum</name>
    <dbReference type="NCBI Taxonomy" id="71139"/>
    <lineage>
        <taxon>Eukaryota</taxon>
        <taxon>Viridiplantae</taxon>
        <taxon>Streptophyta</taxon>
        <taxon>Embryophyta</taxon>
        <taxon>Tracheophyta</taxon>
        <taxon>Spermatophyta</taxon>
        <taxon>Magnoliopsida</taxon>
        <taxon>eudicotyledons</taxon>
        <taxon>Gunneridae</taxon>
        <taxon>Pentapetalae</taxon>
        <taxon>rosids</taxon>
        <taxon>malvids</taxon>
        <taxon>Myrtales</taxon>
        <taxon>Myrtaceae</taxon>
        <taxon>Myrtoideae</taxon>
        <taxon>Eucalypteae</taxon>
        <taxon>Eucalyptus</taxon>
    </lineage>
</organism>
<sequence>MPEESNSHGDHIAESSVHHVVHIDESFLPEVERSMQELPRLLTTGAGRESCCIFRVPQSLSEINKKAYHPYIVSIGPFHHGKTQFQMIQEQKWWFLGDLLLLAESKRVVLNDFFEAVALMEKEIRKSYSETLELDGRDLIRMMVLDGCFIIELFCQVASIVLADLDDPFLTIAKKVPADPHNPLSTMAWVFPFLMRDLLRLKNQIPYFVLQKLFDLSVGSGKDGPSLAKLALWFFNCMRPAHVLEKYYDKEGKHLLDLFRLSYIPDCKEEVRRPSRFFHLIQSAKKLDQAGVKFKPRKTHSILDVKFRNGVLKIRALTIDDFLSPLFLNFVAFEQCYRDSSKYITTYATLMGCLINTPADAGFLGDHKIIENYFGTDKEVARFFNNVRKDVAFDIHRTYLSKVFEEVNEIYQNYWHARWAGSMQAYFNTPWSFMSAAVAVSLLLLAMTQTFYT</sequence>
<keyword evidence="2" id="KW-1185">Reference proteome</keyword>
<evidence type="ECO:0000313" key="1">
    <source>
        <dbReference type="EMBL" id="KAK3429842.1"/>
    </source>
</evidence>
<reference evidence="1 2" key="1">
    <citation type="journal article" date="2014" name="Nature">
        <title>The genome of Eucalyptus grandis.</title>
        <authorList>
            <person name="Myburg A.A."/>
            <person name="Grattapaglia D."/>
            <person name="Tuskan G.A."/>
            <person name="Hellsten U."/>
            <person name="Hayes R.D."/>
            <person name="Grimwood J."/>
            <person name="Jenkins J."/>
            <person name="Lindquist E."/>
            <person name="Tice H."/>
            <person name="Bauer D."/>
            <person name="Goodstein D.M."/>
            <person name="Dubchak I."/>
            <person name="Poliakov A."/>
            <person name="Mizrachi E."/>
            <person name="Kullan A.R."/>
            <person name="Hussey S.G."/>
            <person name="Pinard D."/>
            <person name="van der Merwe K."/>
            <person name="Singh P."/>
            <person name="van Jaarsveld I."/>
            <person name="Silva-Junior O.B."/>
            <person name="Togawa R.C."/>
            <person name="Pappas M.R."/>
            <person name="Faria D.A."/>
            <person name="Sansaloni C.P."/>
            <person name="Petroli C.D."/>
            <person name="Yang X."/>
            <person name="Ranjan P."/>
            <person name="Tschaplinski T.J."/>
            <person name="Ye C.Y."/>
            <person name="Li T."/>
            <person name="Sterck L."/>
            <person name="Vanneste K."/>
            <person name="Murat F."/>
            <person name="Soler M."/>
            <person name="Clemente H.S."/>
            <person name="Saidi N."/>
            <person name="Cassan-Wang H."/>
            <person name="Dunand C."/>
            <person name="Hefer C.A."/>
            <person name="Bornberg-Bauer E."/>
            <person name="Kersting A.R."/>
            <person name="Vining K."/>
            <person name="Amarasinghe V."/>
            <person name="Ranik M."/>
            <person name="Naithani S."/>
            <person name="Elser J."/>
            <person name="Boyd A.E."/>
            <person name="Liston A."/>
            <person name="Spatafora J.W."/>
            <person name="Dharmwardhana P."/>
            <person name="Raja R."/>
            <person name="Sullivan C."/>
            <person name="Romanel E."/>
            <person name="Alves-Ferreira M."/>
            <person name="Kulheim C."/>
            <person name="Foley W."/>
            <person name="Carocha V."/>
            <person name="Paiva J."/>
            <person name="Kudrna D."/>
            <person name="Brommonschenkel S.H."/>
            <person name="Pasquali G."/>
            <person name="Byrne M."/>
            <person name="Rigault P."/>
            <person name="Tibbits J."/>
            <person name="Spokevicius A."/>
            <person name="Jones R.C."/>
            <person name="Steane D.A."/>
            <person name="Vaillancourt R.E."/>
            <person name="Potts B.M."/>
            <person name="Joubert F."/>
            <person name="Barry K."/>
            <person name="Pappas G.J."/>
            <person name="Strauss S.H."/>
            <person name="Jaiswal P."/>
            <person name="Grima-Pettenati J."/>
            <person name="Salse J."/>
            <person name="Van de Peer Y."/>
            <person name="Rokhsar D.S."/>
            <person name="Schmutz J."/>
        </authorList>
    </citation>
    <scope>NUCLEOTIDE SEQUENCE [LARGE SCALE GENOMIC DNA]</scope>
    <source>
        <strain evidence="2">cv. BRASUZ1</strain>
        <tissue evidence="1">Leaf extractions</tissue>
    </source>
</reference>
<proteinExistence type="predicted"/>
<accession>A0ACC3KUY7</accession>
<name>A0ACC3KUY7_EUCGR</name>
<gene>
    <name evidence="1" type="ORF">EUGRSUZ_E01333</name>
</gene>